<proteinExistence type="predicted"/>
<protein>
    <submittedName>
        <fullName evidence="3">Kelch repeat protein</fullName>
    </submittedName>
</protein>
<dbReference type="Gene3D" id="2.120.10.80">
    <property type="entry name" value="Kelch-type beta propeller"/>
    <property type="match status" value="1"/>
</dbReference>
<keyword evidence="1" id="KW-0677">Repeat</keyword>
<evidence type="ECO:0000256" key="1">
    <source>
        <dbReference type="ARBA" id="ARBA00022737"/>
    </source>
</evidence>
<evidence type="ECO:0000256" key="2">
    <source>
        <dbReference type="ARBA" id="ARBA00023004"/>
    </source>
</evidence>
<sequence>MTGSRTLRALWRPLGSHDHALEPRSSHGLAVCNGRALIFGGELKPRTPVDAAVTELDLQDGSTRSVFAETAGASWPASRVGATFVASGDKVYLWGGRGGKAMGELTGDAGIWAYSPETASWEELQTKGDPPEPRSFHTMAALDNTLYLHAGCPASGRLTQLHALDLDTMTWSRLPNAPEPGRGGTVLAALPTGVLARFGGFAGRELDGLDVFDPASQTWTSVEAQVEGGGEGPAKRSVQAFVGLDGLLEWDGKRVVAVMAMGEREGAPAELGHDGAGFFHSDAWALLANVASPASYSWAPLSPSSTSSETPEARGWLAAAHVRGSTVVLQGGLNAQNERLKDAWLLEVVVE</sequence>
<comment type="caution">
    <text evidence="3">The sequence shown here is derived from an EMBL/GenBank/DDBJ whole genome shotgun (WGS) entry which is preliminary data.</text>
</comment>
<dbReference type="AlphaFoldDB" id="A0A5C5FU31"/>
<name>A0A5C5FU31_9BASI</name>
<dbReference type="GO" id="GO:0019760">
    <property type="term" value="P:glucosinolate metabolic process"/>
    <property type="evidence" value="ECO:0007669"/>
    <property type="project" value="UniProtKB-ARBA"/>
</dbReference>
<dbReference type="STRING" id="5288.A0A5C5FU31"/>
<dbReference type="EMBL" id="SOZI01000087">
    <property type="protein sequence ID" value="TNY19722.1"/>
    <property type="molecule type" value="Genomic_DNA"/>
</dbReference>
<dbReference type="InterPro" id="IPR015915">
    <property type="entry name" value="Kelch-typ_b-propeller"/>
</dbReference>
<evidence type="ECO:0000313" key="3">
    <source>
        <dbReference type="EMBL" id="TNY19722.1"/>
    </source>
</evidence>
<gene>
    <name evidence="3" type="ORF">DMC30DRAFT_378589</name>
</gene>
<dbReference type="Pfam" id="PF24681">
    <property type="entry name" value="Kelch_KLHDC2_KLHL20_DRC7"/>
    <property type="match status" value="1"/>
</dbReference>
<dbReference type="PANTHER" id="PTHR47435:SF4">
    <property type="entry name" value="KELCH REPEAT PROTEIN (AFU_ORTHOLOGUE AFUA_5G12780)"/>
    <property type="match status" value="1"/>
</dbReference>
<keyword evidence="2" id="KW-0408">Iron</keyword>
<reference evidence="3 4" key="1">
    <citation type="submission" date="2019-03" db="EMBL/GenBank/DDBJ databases">
        <title>Rhodosporidium diobovatum UCD-FST 08-225 genome sequencing, assembly, and annotation.</title>
        <authorList>
            <person name="Fakankun I.U."/>
            <person name="Fristensky B."/>
            <person name="Levin D.B."/>
        </authorList>
    </citation>
    <scope>NUCLEOTIDE SEQUENCE [LARGE SCALE GENOMIC DNA]</scope>
    <source>
        <strain evidence="3 4">UCD-FST 08-225</strain>
    </source>
</reference>
<evidence type="ECO:0000313" key="4">
    <source>
        <dbReference type="Proteomes" id="UP000311382"/>
    </source>
</evidence>
<accession>A0A5C5FU31</accession>
<organism evidence="3 4">
    <name type="scientific">Rhodotorula diobovata</name>
    <dbReference type="NCBI Taxonomy" id="5288"/>
    <lineage>
        <taxon>Eukaryota</taxon>
        <taxon>Fungi</taxon>
        <taxon>Dikarya</taxon>
        <taxon>Basidiomycota</taxon>
        <taxon>Pucciniomycotina</taxon>
        <taxon>Microbotryomycetes</taxon>
        <taxon>Sporidiobolales</taxon>
        <taxon>Sporidiobolaceae</taxon>
        <taxon>Rhodotorula</taxon>
    </lineage>
</organism>
<dbReference type="SUPFAM" id="SSF117281">
    <property type="entry name" value="Kelch motif"/>
    <property type="match status" value="1"/>
</dbReference>
<keyword evidence="4" id="KW-1185">Reference proteome</keyword>
<dbReference type="OrthoDB" id="10250130at2759"/>
<dbReference type="Proteomes" id="UP000311382">
    <property type="component" value="Unassembled WGS sequence"/>
</dbReference>
<dbReference type="PANTHER" id="PTHR47435">
    <property type="entry name" value="KELCH REPEAT PROTEIN (AFU_ORTHOLOGUE AFUA_5G12780)"/>
    <property type="match status" value="1"/>
</dbReference>